<name>A0AA86V3Z1_9EUKA</name>
<accession>A0AA86V3Z1</accession>
<proteinExistence type="predicted"/>
<comment type="caution">
    <text evidence="1">The sequence shown here is derived from an EMBL/GenBank/DDBJ whole genome shotgun (WGS) entry which is preliminary data.</text>
</comment>
<dbReference type="Proteomes" id="UP001642409">
    <property type="component" value="Unassembled WGS sequence"/>
</dbReference>
<sequence length="133" mass="15492">MKTFPRRLLELGPPCSAATAYWRPFSEECIDLQLIRKHCTSVKFINQLLNIGICTIMEEAQDNIFMQHFVVLLNSNPEFSRFSPAPKSVQLTDRLRLMECAFDLYLIKIIKRTRLFCCRFELPALKKICDSSD</sequence>
<evidence type="ECO:0000313" key="5">
    <source>
        <dbReference type="Proteomes" id="UP001642409"/>
    </source>
</evidence>
<evidence type="ECO:0000313" key="3">
    <source>
        <dbReference type="EMBL" id="CAL5986786.1"/>
    </source>
</evidence>
<gene>
    <name evidence="1" type="ORF">HINF_LOCUS63196</name>
    <name evidence="2" type="ORF">HINF_LOCUS63197</name>
    <name evidence="3" type="ORF">HINF_LOCUS9581</name>
    <name evidence="4" type="ORF">HINF_LOCUS9582</name>
</gene>
<dbReference type="EMBL" id="CATOUU010001169">
    <property type="protein sequence ID" value="CAI9975551.1"/>
    <property type="molecule type" value="Genomic_DNA"/>
</dbReference>
<reference evidence="1" key="1">
    <citation type="submission" date="2023-06" db="EMBL/GenBank/DDBJ databases">
        <authorList>
            <person name="Kurt Z."/>
        </authorList>
    </citation>
    <scope>NUCLEOTIDE SEQUENCE</scope>
</reference>
<evidence type="ECO:0000313" key="4">
    <source>
        <dbReference type="EMBL" id="CAL5986788.1"/>
    </source>
</evidence>
<dbReference type="EMBL" id="CAXDID020000020">
    <property type="protein sequence ID" value="CAL5986786.1"/>
    <property type="molecule type" value="Genomic_DNA"/>
</dbReference>
<protein>
    <submittedName>
        <fullName evidence="3">Hypothetical_protein</fullName>
    </submittedName>
</protein>
<organism evidence="1">
    <name type="scientific">Hexamita inflata</name>
    <dbReference type="NCBI Taxonomy" id="28002"/>
    <lineage>
        <taxon>Eukaryota</taxon>
        <taxon>Metamonada</taxon>
        <taxon>Diplomonadida</taxon>
        <taxon>Hexamitidae</taxon>
        <taxon>Hexamitinae</taxon>
        <taxon>Hexamita</taxon>
    </lineage>
</organism>
<dbReference type="EMBL" id="CAXDID020000020">
    <property type="protein sequence ID" value="CAL5986788.1"/>
    <property type="molecule type" value="Genomic_DNA"/>
</dbReference>
<evidence type="ECO:0000313" key="2">
    <source>
        <dbReference type="EMBL" id="CAI9975552.1"/>
    </source>
</evidence>
<dbReference type="EMBL" id="CATOUU010001169">
    <property type="protein sequence ID" value="CAI9975552.1"/>
    <property type="molecule type" value="Genomic_DNA"/>
</dbReference>
<reference evidence="3 5" key="2">
    <citation type="submission" date="2024-07" db="EMBL/GenBank/DDBJ databases">
        <authorList>
            <person name="Akdeniz Z."/>
        </authorList>
    </citation>
    <scope>NUCLEOTIDE SEQUENCE [LARGE SCALE GENOMIC DNA]</scope>
</reference>
<dbReference type="AlphaFoldDB" id="A0AA86V3Z1"/>
<evidence type="ECO:0000313" key="1">
    <source>
        <dbReference type="EMBL" id="CAI9975551.1"/>
    </source>
</evidence>
<keyword evidence="5" id="KW-1185">Reference proteome</keyword>